<dbReference type="EMBL" id="CADEPI010000436">
    <property type="protein sequence ID" value="CAB3385873.1"/>
    <property type="molecule type" value="Genomic_DNA"/>
</dbReference>
<dbReference type="AlphaFoldDB" id="A0A8S1DZA0"/>
<keyword evidence="2" id="KW-1185">Reference proteome</keyword>
<reference evidence="1 2" key="1">
    <citation type="submission" date="2020-04" db="EMBL/GenBank/DDBJ databases">
        <authorList>
            <person name="Alioto T."/>
            <person name="Alioto T."/>
            <person name="Gomez Garrido J."/>
        </authorList>
    </citation>
    <scope>NUCLEOTIDE SEQUENCE [LARGE SCALE GENOMIC DNA]</scope>
</reference>
<dbReference type="Proteomes" id="UP000494165">
    <property type="component" value="Unassembled WGS sequence"/>
</dbReference>
<protein>
    <submittedName>
        <fullName evidence="1">Uncharacterized protein</fullName>
    </submittedName>
</protein>
<gene>
    <name evidence="1" type="ORF">CLODIP_2_CD05407</name>
</gene>
<accession>A0A8S1DZA0</accession>
<proteinExistence type="predicted"/>
<sequence length="217" mass="24323">MHSAIKSSMSLFVNIASEDDFDTIVGPNYPIYSKFPARYCNLPGSVDFNSRNGLKYNSASKSDEITHACLKYDLIKKPKIGRTEWRPYTGVFTKDAVVNNDAPDVESLYFGKVIFNGEVFFGQVIYLLKYCYAIFDSNFSVKRSVSMGTVILSITSVAFTLSCVPKTSKSSASKSKFVYNMCSHTLRRCVIIESFLNKSKREGVFPSPTRPTINLID</sequence>
<organism evidence="1 2">
    <name type="scientific">Cloeon dipterum</name>
    <dbReference type="NCBI Taxonomy" id="197152"/>
    <lineage>
        <taxon>Eukaryota</taxon>
        <taxon>Metazoa</taxon>
        <taxon>Ecdysozoa</taxon>
        <taxon>Arthropoda</taxon>
        <taxon>Hexapoda</taxon>
        <taxon>Insecta</taxon>
        <taxon>Pterygota</taxon>
        <taxon>Palaeoptera</taxon>
        <taxon>Ephemeroptera</taxon>
        <taxon>Pisciforma</taxon>
        <taxon>Baetidae</taxon>
        <taxon>Cloeon</taxon>
    </lineage>
</organism>
<comment type="caution">
    <text evidence="1">The sequence shown here is derived from an EMBL/GenBank/DDBJ whole genome shotgun (WGS) entry which is preliminary data.</text>
</comment>
<evidence type="ECO:0000313" key="1">
    <source>
        <dbReference type="EMBL" id="CAB3385873.1"/>
    </source>
</evidence>
<evidence type="ECO:0000313" key="2">
    <source>
        <dbReference type="Proteomes" id="UP000494165"/>
    </source>
</evidence>
<name>A0A8S1DZA0_9INSE</name>